<evidence type="ECO:0000256" key="1">
    <source>
        <dbReference type="ARBA" id="ARBA00022723"/>
    </source>
</evidence>
<keyword evidence="2" id="KW-0863">Zinc-finger</keyword>
<gene>
    <name evidence="5" type="ORF">OXX778_LOCUS19817</name>
</gene>
<name>A0A814M2F7_9BILA</name>
<reference evidence="5" key="1">
    <citation type="submission" date="2021-02" db="EMBL/GenBank/DDBJ databases">
        <authorList>
            <person name="Nowell W R."/>
        </authorList>
    </citation>
    <scope>NUCLEOTIDE SEQUENCE</scope>
    <source>
        <strain evidence="5">Ploen Becks lab</strain>
    </source>
</reference>
<accession>A0A814M2F7</accession>
<evidence type="ECO:0000256" key="2">
    <source>
        <dbReference type="ARBA" id="ARBA00022771"/>
    </source>
</evidence>
<evidence type="ECO:0000256" key="3">
    <source>
        <dbReference type="ARBA" id="ARBA00022833"/>
    </source>
</evidence>
<dbReference type="EMBL" id="CAJNOC010006217">
    <property type="protein sequence ID" value="CAF1072896.1"/>
    <property type="molecule type" value="Genomic_DNA"/>
</dbReference>
<evidence type="ECO:0000259" key="4">
    <source>
        <dbReference type="Pfam" id="PF04500"/>
    </source>
</evidence>
<keyword evidence="3" id="KW-0862">Zinc</keyword>
<evidence type="ECO:0000313" key="6">
    <source>
        <dbReference type="Proteomes" id="UP000663879"/>
    </source>
</evidence>
<keyword evidence="1" id="KW-0479">Metal-binding</keyword>
<evidence type="ECO:0000313" key="5">
    <source>
        <dbReference type="EMBL" id="CAF1072896.1"/>
    </source>
</evidence>
<dbReference type="Gene3D" id="2.20.25.240">
    <property type="match status" value="1"/>
</dbReference>
<sequence>MSETFDVENLASSLNSINLSLFGKITQSQKGFPKLYFQNYYYRLISANVPKYTWRCVKNYCNVRCSTNGNKIGDEYVVNFESQSTEHNHPSDPIKFVQLERRSKIELKASMCDEPPRKIISEFVNEITDEEEIANSASHNADRLFISRKKKESKPEYLKNMKGLKLLEDGDFLPMALST</sequence>
<keyword evidence="6" id="KW-1185">Reference proteome</keyword>
<dbReference type="InterPro" id="IPR007588">
    <property type="entry name" value="Znf_FLYWCH"/>
</dbReference>
<dbReference type="Proteomes" id="UP000663879">
    <property type="component" value="Unassembled WGS sequence"/>
</dbReference>
<dbReference type="Pfam" id="PF04500">
    <property type="entry name" value="FLYWCH"/>
    <property type="match status" value="1"/>
</dbReference>
<dbReference type="OrthoDB" id="93990at2759"/>
<feature type="domain" description="FLYWCH-type" evidence="4">
    <location>
        <begin position="26"/>
        <end position="89"/>
    </location>
</feature>
<comment type="caution">
    <text evidence="5">The sequence shown here is derived from an EMBL/GenBank/DDBJ whole genome shotgun (WGS) entry which is preliminary data.</text>
</comment>
<dbReference type="AlphaFoldDB" id="A0A814M2F7"/>
<protein>
    <recommendedName>
        <fullName evidence="4">FLYWCH-type domain-containing protein</fullName>
    </recommendedName>
</protein>
<proteinExistence type="predicted"/>
<organism evidence="5 6">
    <name type="scientific">Brachionus calyciflorus</name>
    <dbReference type="NCBI Taxonomy" id="104777"/>
    <lineage>
        <taxon>Eukaryota</taxon>
        <taxon>Metazoa</taxon>
        <taxon>Spiralia</taxon>
        <taxon>Gnathifera</taxon>
        <taxon>Rotifera</taxon>
        <taxon>Eurotatoria</taxon>
        <taxon>Monogononta</taxon>
        <taxon>Pseudotrocha</taxon>
        <taxon>Ploima</taxon>
        <taxon>Brachionidae</taxon>
        <taxon>Brachionus</taxon>
    </lineage>
</organism>
<dbReference type="GO" id="GO:0008270">
    <property type="term" value="F:zinc ion binding"/>
    <property type="evidence" value="ECO:0007669"/>
    <property type="project" value="UniProtKB-KW"/>
</dbReference>